<protein>
    <submittedName>
        <fullName evidence="3">Uncharacterized protein</fullName>
    </submittedName>
</protein>
<feature type="compositionally biased region" description="Polar residues" evidence="1">
    <location>
        <begin position="32"/>
        <end position="57"/>
    </location>
</feature>
<reference evidence="2 3" key="1">
    <citation type="journal article" date="2019" name="Mol. Biol. Evol.">
        <title>Blast fungal genomes show frequent chromosomal changes, gene gains and losses, and effector gene turnover.</title>
        <authorList>
            <person name="Gomez Luciano L.B."/>
            <person name="Jason Tsai I."/>
            <person name="Chuma I."/>
            <person name="Tosa Y."/>
            <person name="Chen Y.H."/>
            <person name="Li J.Y."/>
            <person name="Li M.Y."/>
            <person name="Jade Lu M.Y."/>
            <person name="Nakayashiki H."/>
            <person name="Li W.H."/>
        </authorList>
    </citation>
    <scope>NUCLEOTIDE SEQUENCE [LARGE SCALE GENOMIC DNA]</scope>
    <source>
        <strain evidence="2 3">NI907</strain>
    </source>
</reference>
<dbReference type="RefSeq" id="XP_030980346.1">
    <property type="nucleotide sequence ID" value="XM_031130203.1"/>
</dbReference>
<evidence type="ECO:0000313" key="2">
    <source>
        <dbReference type="Proteomes" id="UP000515153"/>
    </source>
</evidence>
<feature type="region of interest" description="Disordered" evidence="1">
    <location>
        <begin position="1"/>
        <end position="57"/>
    </location>
</feature>
<keyword evidence="2" id="KW-1185">Reference proteome</keyword>
<evidence type="ECO:0000313" key="3">
    <source>
        <dbReference type="RefSeq" id="XP_030980346.1"/>
    </source>
</evidence>
<reference evidence="3" key="3">
    <citation type="submission" date="2025-08" db="UniProtKB">
        <authorList>
            <consortium name="RefSeq"/>
        </authorList>
    </citation>
    <scope>IDENTIFICATION</scope>
    <source>
        <strain evidence="3">NI907</strain>
    </source>
</reference>
<dbReference type="AlphaFoldDB" id="A0A6P8AZF1"/>
<sequence>MEAQCRPEPRSTPIGGDPCPRPPECSVPGHPATTNSVVPSAFSYSTQSGSNARTTGGRTLPVLLYSTRFINRISSSIEFAAAHHRRHTGCSSSFAIITR</sequence>
<organism evidence="2 3">
    <name type="scientific">Pyricularia grisea</name>
    <name type="common">Crabgrass-specific blast fungus</name>
    <name type="synonym">Magnaporthe grisea</name>
    <dbReference type="NCBI Taxonomy" id="148305"/>
    <lineage>
        <taxon>Eukaryota</taxon>
        <taxon>Fungi</taxon>
        <taxon>Dikarya</taxon>
        <taxon>Ascomycota</taxon>
        <taxon>Pezizomycotina</taxon>
        <taxon>Sordariomycetes</taxon>
        <taxon>Sordariomycetidae</taxon>
        <taxon>Magnaporthales</taxon>
        <taxon>Pyriculariaceae</taxon>
        <taxon>Pyricularia</taxon>
    </lineage>
</organism>
<dbReference type="KEGG" id="pgri:PgNI_10229"/>
<accession>A0A6P8AZF1</accession>
<proteinExistence type="predicted"/>
<name>A0A6P8AZF1_PYRGI</name>
<dbReference type="GeneID" id="41965111"/>
<dbReference type="Proteomes" id="UP000515153">
    <property type="component" value="Chromosome VII"/>
</dbReference>
<evidence type="ECO:0000256" key="1">
    <source>
        <dbReference type="SAM" id="MobiDB-lite"/>
    </source>
</evidence>
<gene>
    <name evidence="3" type="ORF">PgNI_10229</name>
</gene>
<reference evidence="3" key="2">
    <citation type="submission" date="2019-10" db="EMBL/GenBank/DDBJ databases">
        <authorList>
            <consortium name="NCBI Genome Project"/>
        </authorList>
    </citation>
    <scope>NUCLEOTIDE SEQUENCE</scope>
    <source>
        <strain evidence="3">NI907</strain>
    </source>
</reference>